<dbReference type="GO" id="GO:0005524">
    <property type="term" value="F:ATP binding"/>
    <property type="evidence" value="ECO:0007669"/>
    <property type="project" value="UniProtKB-UniRule"/>
</dbReference>
<feature type="region of interest" description="Disordered" evidence="4">
    <location>
        <begin position="439"/>
        <end position="463"/>
    </location>
</feature>
<organism evidence="6 7">
    <name type="scientific">Kwoniella heveanensis BCC8398</name>
    <dbReference type="NCBI Taxonomy" id="1296120"/>
    <lineage>
        <taxon>Eukaryota</taxon>
        <taxon>Fungi</taxon>
        <taxon>Dikarya</taxon>
        <taxon>Basidiomycota</taxon>
        <taxon>Agaricomycotina</taxon>
        <taxon>Tremellomycetes</taxon>
        <taxon>Tremellales</taxon>
        <taxon>Cryptococcaceae</taxon>
        <taxon>Kwoniella</taxon>
    </lineage>
</organism>
<evidence type="ECO:0000256" key="4">
    <source>
        <dbReference type="SAM" id="MobiDB-lite"/>
    </source>
</evidence>
<feature type="region of interest" description="Disordered" evidence="4">
    <location>
        <begin position="935"/>
        <end position="1205"/>
    </location>
</feature>
<gene>
    <name evidence="6" type="ORF">I316_07740</name>
</gene>
<feature type="compositionally biased region" description="Basic and acidic residues" evidence="4">
    <location>
        <begin position="1058"/>
        <end position="1086"/>
    </location>
</feature>
<feature type="compositionally biased region" description="Basic and acidic residues" evidence="4">
    <location>
        <begin position="439"/>
        <end position="449"/>
    </location>
</feature>
<evidence type="ECO:0000256" key="1">
    <source>
        <dbReference type="ARBA" id="ARBA00022741"/>
    </source>
</evidence>
<feature type="compositionally biased region" description="Polar residues" evidence="4">
    <location>
        <begin position="727"/>
        <end position="755"/>
    </location>
</feature>
<feature type="region of interest" description="Disordered" evidence="4">
    <location>
        <begin position="670"/>
        <end position="774"/>
    </location>
</feature>
<evidence type="ECO:0000256" key="3">
    <source>
        <dbReference type="PROSITE-ProRule" id="PRU10141"/>
    </source>
</evidence>
<dbReference type="InterPro" id="IPR000719">
    <property type="entry name" value="Prot_kinase_dom"/>
</dbReference>
<dbReference type="InterPro" id="IPR008271">
    <property type="entry name" value="Ser/Thr_kinase_AS"/>
</dbReference>
<keyword evidence="7" id="KW-1185">Reference proteome</keyword>
<dbReference type="InterPro" id="IPR017441">
    <property type="entry name" value="Protein_kinase_ATP_BS"/>
</dbReference>
<evidence type="ECO:0000259" key="5">
    <source>
        <dbReference type="PROSITE" id="PS50011"/>
    </source>
</evidence>
<dbReference type="GO" id="GO:0004672">
    <property type="term" value="F:protein kinase activity"/>
    <property type="evidence" value="ECO:0007669"/>
    <property type="project" value="InterPro"/>
</dbReference>
<feature type="compositionally biased region" description="Low complexity" evidence="4">
    <location>
        <begin position="1042"/>
        <end position="1053"/>
    </location>
</feature>
<accession>A0A1B9GHS2</accession>
<dbReference type="PROSITE" id="PS00108">
    <property type="entry name" value="PROTEIN_KINASE_ST"/>
    <property type="match status" value="1"/>
</dbReference>
<dbReference type="InterPro" id="IPR011009">
    <property type="entry name" value="Kinase-like_dom_sf"/>
</dbReference>
<dbReference type="STRING" id="1296120.A0A1B9GHS2"/>
<dbReference type="PROSITE" id="PS00107">
    <property type="entry name" value="PROTEIN_KINASE_ATP"/>
    <property type="match status" value="1"/>
</dbReference>
<feature type="region of interest" description="Disordered" evidence="4">
    <location>
        <begin position="788"/>
        <end position="828"/>
    </location>
</feature>
<dbReference type="OrthoDB" id="5396786at2759"/>
<proteinExistence type="predicted"/>
<evidence type="ECO:0000313" key="6">
    <source>
        <dbReference type="EMBL" id="OCF30612.1"/>
    </source>
</evidence>
<reference evidence="7" key="2">
    <citation type="submission" date="2013-12" db="EMBL/GenBank/DDBJ databases">
        <title>Evolution of pathogenesis and genome organization in the Tremellales.</title>
        <authorList>
            <person name="Cuomo C."/>
            <person name="Litvintseva A."/>
            <person name="Heitman J."/>
            <person name="Chen Y."/>
            <person name="Sun S."/>
            <person name="Springer D."/>
            <person name="Dromer F."/>
            <person name="Young S."/>
            <person name="Zeng Q."/>
            <person name="Chapman S."/>
            <person name="Gujja S."/>
            <person name="Saif S."/>
            <person name="Birren B."/>
        </authorList>
    </citation>
    <scope>NUCLEOTIDE SEQUENCE [LARGE SCALE GENOMIC DNA]</scope>
    <source>
        <strain evidence="7">BCC8398</strain>
    </source>
</reference>
<feature type="region of interest" description="Disordered" evidence="4">
    <location>
        <begin position="891"/>
        <end position="910"/>
    </location>
</feature>
<dbReference type="SMART" id="SM00220">
    <property type="entry name" value="S_TKc"/>
    <property type="match status" value="1"/>
</dbReference>
<feature type="region of interest" description="Disordered" evidence="4">
    <location>
        <begin position="560"/>
        <end position="601"/>
    </location>
</feature>
<feature type="domain" description="Protein kinase" evidence="5">
    <location>
        <begin position="107"/>
        <end position="398"/>
    </location>
</feature>
<feature type="compositionally biased region" description="Low complexity" evidence="4">
    <location>
        <begin position="807"/>
        <end position="828"/>
    </location>
</feature>
<feature type="region of interest" description="Disordered" evidence="4">
    <location>
        <begin position="1"/>
        <end position="69"/>
    </location>
</feature>
<protein>
    <submittedName>
        <fullName evidence="6">CAMK/CAMKL protein kinase</fullName>
    </submittedName>
</protein>
<dbReference type="SUPFAM" id="SSF56112">
    <property type="entry name" value="Protein kinase-like (PK-like)"/>
    <property type="match status" value="1"/>
</dbReference>
<feature type="compositionally biased region" description="Basic and acidic residues" evidence="4">
    <location>
        <begin position="1128"/>
        <end position="1139"/>
    </location>
</feature>
<keyword evidence="6" id="KW-0418">Kinase</keyword>
<dbReference type="Gene3D" id="1.10.510.10">
    <property type="entry name" value="Transferase(Phosphotransferase) domain 1"/>
    <property type="match status" value="1"/>
</dbReference>
<feature type="binding site" evidence="3">
    <location>
        <position position="135"/>
    </location>
    <ligand>
        <name>ATP</name>
        <dbReference type="ChEBI" id="CHEBI:30616"/>
    </ligand>
</feature>
<feature type="region of interest" description="Disordered" evidence="4">
    <location>
        <begin position="1242"/>
        <end position="1271"/>
    </location>
</feature>
<feature type="compositionally biased region" description="Low complexity" evidence="4">
    <location>
        <begin position="35"/>
        <end position="54"/>
    </location>
</feature>
<feature type="compositionally biased region" description="Low complexity" evidence="4">
    <location>
        <begin position="706"/>
        <end position="719"/>
    </location>
</feature>
<dbReference type="Pfam" id="PF00069">
    <property type="entry name" value="Pkinase"/>
    <property type="match status" value="1"/>
</dbReference>
<feature type="compositionally biased region" description="Low complexity" evidence="4">
    <location>
        <begin position="756"/>
        <end position="774"/>
    </location>
</feature>
<feature type="compositionally biased region" description="Gly residues" evidence="4">
    <location>
        <begin position="1248"/>
        <end position="1265"/>
    </location>
</feature>
<dbReference type="PANTHER" id="PTHR24347">
    <property type="entry name" value="SERINE/THREONINE-PROTEIN KINASE"/>
    <property type="match status" value="1"/>
</dbReference>
<keyword evidence="6" id="KW-0808">Transferase</keyword>
<sequence>MPYSNSEETANPGAGTLYVYGTGSGGSGSGKVRRGFSPSPSPAGRSSRQSSRSGLGRKGKSSREASPMPGSFARWDELVKLHEDPVTVATTDSLLRHGIAEYTYIPQAFGGVLGRGKFSTVYKVLGADGAYYALKHTPLYPHHPLISARLLREPTLLAELPSHPCLIGVEGWVRTEGHFYLIEQYAASHIPLSSISNPMQPSRAAYILDQLVSVIRDTLHEKGRVCHRDLKGENVLVDVDTGEILILDLGLATRFSASEPKLTTCCGSPAFHSPEIVLALARPPGEVTYYGPELDIWCIALTLLSLLLQVRFPLGPKHTSTHVMRERVLDRLQELDELYPPHAPWRPPRRSYQDDDTTDYDFEKKEWTRVRRALRDFLEIDGKRRMDKFRSYVIGEKVRRRVDDWEADQDEKKFKSVSFIPAETKYTLPIYLDDDEEADIHKDDGGGHDRHAKGKKKSDRRDRLVMFNPANESERRIKSYIKYLLRSAGILYHLLPTVNDPSVPGTPTTTNPTPTSLNKAEETIFQLVVPVSAENATASQSPSDPQTGWFPSLFSFGRKPPLPSSEAAPSQTRSVSLPPSKRGHKPDHAASPIGATATVSKEKIPSKMLRCYIRLEFVHPPPGQHSPTSTSNAVVDWRRRGSVETFTSVRGGWEGGSTALRHVVSNGSGVYSTRGHGPSNDTGLGGAGSGTSSIKSKNYTFPPVPTRSASVSRPSTTRPPNRRSVSHTPSVHVSRPQPNRISTIDQTGNLHSISQGTSSGNGTHTHNTGGAGTANLALNHTLTMSPLCRQVSLPPSPTHPDHDGGPSSATSRPASRASSRSRNASASAAGLITTSPQHTFSPIQHTWSHQSGHLLRLDAGGQVIIHLSDPRSYSAIKKALSVKPSSPVVYGINNRHPNGGGGASNDYRRGSTDLSLLSPLTVRRPSLAPSLTMSASAYGHGRHNNGARTSDSEQEQESEQERGDRYRHSNQSSSSGDDEGKNGFNGKSRGLGIVNGNQQLHKTQHAMQEAEEEEEEERGRPRSKEDTSSMLLHLQKVKSRNSAKSSKSSKSSKLFLHRTSESNEDEHDREGVPGKSEAELEPEPGRGSKGVANVQLGGDGDGDGGIELKAELKQPILTPTPAPAPAVHEVRVAGQETKEKKKTKDRSRSSSRSGSKSRSRDRAKSRGLFDVLFGHGHSHSNNSHSQSHNHNHNHKAGHDDDSVQSARTNGHAINELAPAPAPATAAAVSVKPKPRKAIVREPSYRGYGVNGSGSGSGSGSAGSSGYGRAARARSVPPYMNVNELVHHHHF</sequence>
<feature type="compositionally biased region" description="Polar residues" evidence="4">
    <location>
        <begin position="567"/>
        <end position="577"/>
    </location>
</feature>
<name>A0A1B9GHS2_9TREE</name>
<evidence type="ECO:0000313" key="7">
    <source>
        <dbReference type="Proteomes" id="UP000092666"/>
    </source>
</evidence>
<dbReference type="PROSITE" id="PS50011">
    <property type="entry name" value="PROTEIN_KINASE_DOM"/>
    <property type="match status" value="1"/>
</dbReference>
<evidence type="ECO:0000256" key="2">
    <source>
        <dbReference type="ARBA" id="ARBA00022840"/>
    </source>
</evidence>
<reference evidence="6 7" key="1">
    <citation type="submission" date="2013-07" db="EMBL/GenBank/DDBJ databases">
        <title>The Genome Sequence of Cryptococcus heveanensis BCC8398.</title>
        <authorList>
            <consortium name="The Broad Institute Genome Sequencing Platform"/>
            <person name="Cuomo C."/>
            <person name="Litvintseva A."/>
            <person name="Chen Y."/>
            <person name="Heitman J."/>
            <person name="Sun S."/>
            <person name="Springer D."/>
            <person name="Dromer F."/>
            <person name="Young S.K."/>
            <person name="Zeng Q."/>
            <person name="Gargeya S."/>
            <person name="Fitzgerald M."/>
            <person name="Abouelleil A."/>
            <person name="Alvarado L."/>
            <person name="Berlin A.M."/>
            <person name="Chapman S.B."/>
            <person name="Dewar J."/>
            <person name="Goldberg J."/>
            <person name="Griggs A."/>
            <person name="Gujja S."/>
            <person name="Hansen M."/>
            <person name="Howarth C."/>
            <person name="Imamovic A."/>
            <person name="Larimer J."/>
            <person name="McCowan C."/>
            <person name="Murphy C."/>
            <person name="Pearson M."/>
            <person name="Priest M."/>
            <person name="Roberts A."/>
            <person name="Saif S."/>
            <person name="Shea T."/>
            <person name="Sykes S."/>
            <person name="Wortman J."/>
            <person name="Nusbaum C."/>
            <person name="Birren B."/>
        </authorList>
    </citation>
    <scope>NUCLEOTIDE SEQUENCE [LARGE SCALE GENOMIC DNA]</scope>
    <source>
        <strain evidence="6 7">BCC8398</strain>
    </source>
</reference>
<feature type="compositionally biased region" description="Basic and acidic residues" evidence="4">
    <location>
        <begin position="1017"/>
        <end position="1027"/>
    </location>
</feature>
<dbReference type="EMBL" id="KV700145">
    <property type="protein sequence ID" value="OCF30612.1"/>
    <property type="molecule type" value="Genomic_DNA"/>
</dbReference>
<dbReference type="Proteomes" id="UP000092666">
    <property type="component" value="Unassembled WGS sequence"/>
</dbReference>
<keyword evidence="2 3" id="KW-0067">ATP-binding</keyword>
<keyword evidence="1 3" id="KW-0547">Nucleotide-binding</keyword>